<dbReference type="Proteomes" id="UP000546162">
    <property type="component" value="Unassembled WGS sequence"/>
</dbReference>
<dbReference type="RefSeq" id="WP_185039416.1">
    <property type="nucleotide sequence ID" value="NZ_BAABFG010000005.1"/>
</dbReference>
<keyword evidence="3" id="KW-1185">Reference proteome</keyword>
<accession>A0A7W7GUZ6</accession>
<dbReference type="Gene3D" id="3.40.630.30">
    <property type="match status" value="1"/>
</dbReference>
<protein>
    <submittedName>
        <fullName evidence="2">RimJ/RimL family protein N-acetyltransferase</fullName>
    </submittedName>
</protein>
<gene>
    <name evidence="2" type="ORF">BJY16_002259</name>
</gene>
<dbReference type="InterPro" id="IPR000182">
    <property type="entry name" value="GNAT_dom"/>
</dbReference>
<evidence type="ECO:0000313" key="2">
    <source>
        <dbReference type="EMBL" id="MBB4738800.1"/>
    </source>
</evidence>
<proteinExistence type="predicted"/>
<comment type="caution">
    <text evidence="2">The sequence shown here is derived from an EMBL/GenBank/DDBJ whole genome shotgun (WGS) entry which is preliminary data.</text>
</comment>
<evidence type="ECO:0000259" key="1">
    <source>
        <dbReference type="PROSITE" id="PS51186"/>
    </source>
</evidence>
<dbReference type="InterPro" id="IPR016181">
    <property type="entry name" value="Acyl_CoA_acyltransferase"/>
</dbReference>
<feature type="domain" description="N-acetyltransferase" evidence="1">
    <location>
        <begin position="138"/>
        <end position="273"/>
    </location>
</feature>
<dbReference type="PROSITE" id="PS51186">
    <property type="entry name" value="GNAT"/>
    <property type="match status" value="1"/>
</dbReference>
<evidence type="ECO:0000313" key="3">
    <source>
        <dbReference type="Proteomes" id="UP000546162"/>
    </source>
</evidence>
<dbReference type="EMBL" id="JACHNB010000001">
    <property type="protein sequence ID" value="MBB4738800.1"/>
    <property type="molecule type" value="Genomic_DNA"/>
</dbReference>
<organism evidence="2 3">
    <name type="scientific">Actinoplanes octamycinicus</name>
    <dbReference type="NCBI Taxonomy" id="135948"/>
    <lineage>
        <taxon>Bacteria</taxon>
        <taxon>Bacillati</taxon>
        <taxon>Actinomycetota</taxon>
        <taxon>Actinomycetes</taxon>
        <taxon>Micromonosporales</taxon>
        <taxon>Micromonosporaceae</taxon>
        <taxon>Actinoplanes</taxon>
    </lineage>
</organism>
<dbReference type="GO" id="GO:0016747">
    <property type="term" value="F:acyltransferase activity, transferring groups other than amino-acyl groups"/>
    <property type="evidence" value="ECO:0007669"/>
    <property type="project" value="InterPro"/>
</dbReference>
<keyword evidence="2" id="KW-0808">Transferase</keyword>
<name>A0A7W7GUZ6_9ACTN</name>
<dbReference type="AlphaFoldDB" id="A0A7W7GUZ6"/>
<reference evidence="2 3" key="1">
    <citation type="submission" date="2020-08" db="EMBL/GenBank/DDBJ databases">
        <title>Sequencing the genomes of 1000 actinobacteria strains.</title>
        <authorList>
            <person name="Klenk H.-P."/>
        </authorList>
    </citation>
    <scope>NUCLEOTIDE SEQUENCE [LARGE SCALE GENOMIC DNA]</scope>
    <source>
        <strain evidence="2 3">DSM 45809</strain>
    </source>
</reference>
<dbReference type="Pfam" id="PF00583">
    <property type="entry name" value="Acetyltransf_1"/>
    <property type="match status" value="1"/>
</dbReference>
<dbReference type="SUPFAM" id="SSF55729">
    <property type="entry name" value="Acyl-CoA N-acyltransferases (Nat)"/>
    <property type="match status" value="1"/>
</dbReference>
<sequence>MAWELTSDVETFAETAGDFLRSSPVRHTVFLTLIDNLRVRGRHAYGPGDPFFGWWTTPSGAVGGVLLQTPPHPVLFSSLPAGAASAAATVLADRSITAVNMAAGDIADYAGSRPFRAGMRTRLFRLGDLTPPDPPPSGYARPATVADRELLIRWVGDFERFIGEPPEDVAEVVDDHLSYAGVTLWVDGDEPVAMAVRSRPQAGMVRILRVWTPPELRRRGYAGGATTAATRAALDAGAGQVVLYTDLANPTSNALYQRLGYRPVEDRAVVRFR</sequence>